<accession>A0ABV7N5K7</accession>
<organism evidence="1 2">
    <name type="scientific">Salinicoccus sesuvii</name>
    <dbReference type="NCBI Taxonomy" id="868281"/>
    <lineage>
        <taxon>Bacteria</taxon>
        <taxon>Bacillati</taxon>
        <taxon>Bacillota</taxon>
        <taxon>Bacilli</taxon>
        <taxon>Bacillales</taxon>
        <taxon>Staphylococcaceae</taxon>
        <taxon>Salinicoccus</taxon>
    </lineage>
</organism>
<comment type="caution">
    <text evidence="1">The sequence shown here is derived from an EMBL/GenBank/DDBJ whole genome shotgun (WGS) entry which is preliminary data.</text>
</comment>
<dbReference type="RefSeq" id="WP_380653139.1">
    <property type="nucleotide sequence ID" value="NZ_JBHRVQ010000001.1"/>
</dbReference>
<evidence type="ECO:0000313" key="1">
    <source>
        <dbReference type="EMBL" id="MFC3388133.1"/>
    </source>
</evidence>
<proteinExistence type="predicted"/>
<dbReference type="Proteomes" id="UP001595637">
    <property type="component" value="Unassembled WGS sequence"/>
</dbReference>
<dbReference type="NCBIfam" id="TIGR01603">
    <property type="entry name" value="maj_tail_phi13"/>
    <property type="match status" value="1"/>
</dbReference>
<keyword evidence="2" id="KW-1185">Reference proteome</keyword>
<protein>
    <submittedName>
        <fullName evidence="1">Major tail protein</fullName>
    </submittedName>
</protein>
<evidence type="ECO:0000313" key="2">
    <source>
        <dbReference type="Proteomes" id="UP001595637"/>
    </source>
</evidence>
<dbReference type="EMBL" id="JBHRVQ010000001">
    <property type="protein sequence ID" value="MFC3388133.1"/>
    <property type="molecule type" value="Genomic_DNA"/>
</dbReference>
<sequence>MAMEQAKTPKAYINIKDLGFAPITGEDGTTVTYGSPIQTRGMKTVGLPAGGEIAVAWADGAPIESAVGDGEPSLTFGLHELSPEIEKMIFNVTFDQDGIAEEKWGHQPTPVAVWFKSERLDGTYRWTGFKKVLFAPPEEERSAKEGTIEFGDKSIEGRIMKVDGSDAKKVMADSREVGETGTFNDDTFFQRLLGDAYVADPAGA</sequence>
<dbReference type="InterPro" id="IPR006490">
    <property type="entry name" value="Maj_tail_phi13"/>
</dbReference>
<gene>
    <name evidence="1" type="ORF">ACFOEO_06080</name>
</gene>
<reference evidence="2" key="1">
    <citation type="journal article" date="2019" name="Int. J. Syst. Evol. Microbiol.">
        <title>The Global Catalogue of Microorganisms (GCM) 10K type strain sequencing project: providing services to taxonomists for standard genome sequencing and annotation.</title>
        <authorList>
            <consortium name="The Broad Institute Genomics Platform"/>
            <consortium name="The Broad Institute Genome Sequencing Center for Infectious Disease"/>
            <person name="Wu L."/>
            <person name="Ma J."/>
        </authorList>
    </citation>
    <scope>NUCLEOTIDE SEQUENCE [LARGE SCALE GENOMIC DNA]</scope>
    <source>
        <strain evidence="2">CCM 7756</strain>
    </source>
</reference>
<name>A0ABV7N5K7_9STAP</name>